<proteinExistence type="predicted"/>
<accession>A0ABU1B3E6</accession>
<protein>
    <submittedName>
        <fullName evidence="2">Glycosyltransferase</fullName>
        <ecNumber evidence="2">2.4.-.-</ecNumber>
    </submittedName>
</protein>
<dbReference type="Pfam" id="PF00535">
    <property type="entry name" value="Glycos_transf_2"/>
    <property type="match status" value="1"/>
</dbReference>
<organism evidence="2 3">
    <name type="scientific">Streptococcus ruminantium</name>
    <dbReference type="NCBI Taxonomy" id="1917441"/>
    <lineage>
        <taxon>Bacteria</taxon>
        <taxon>Bacillati</taxon>
        <taxon>Bacillota</taxon>
        <taxon>Bacilli</taxon>
        <taxon>Lactobacillales</taxon>
        <taxon>Streptococcaceae</taxon>
        <taxon>Streptococcus</taxon>
    </lineage>
</organism>
<dbReference type="InterPro" id="IPR001173">
    <property type="entry name" value="Glyco_trans_2-like"/>
</dbReference>
<dbReference type="SUPFAM" id="SSF53448">
    <property type="entry name" value="Nucleotide-diphospho-sugar transferases"/>
    <property type="match status" value="1"/>
</dbReference>
<dbReference type="PANTHER" id="PTHR22916">
    <property type="entry name" value="GLYCOSYLTRANSFERASE"/>
    <property type="match status" value="1"/>
</dbReference>
<dbReference type="GO" id="GO:0016757">
    <property type="term" value="F:glycosyltransferase activity"/>
    <property type="evidence" value="ECO:0007669"/>
    <property type="project" value="UniProtKB-KW"/>
</dbReference>
<keyword evidence="2" id="KW-0328">Glycosyltransferase</keyword>
<evidence type="ECO:0000313" key="2">
    <source>
        <dbReference type="EMBL" id="MDQ8832937.1"/>
    </source>
</evidence>
<comment type="caution">
    <text evidence="2">The sequence shown here is derived from an EMBL/GenBank/DDBJ whole genome shotgun (WGS) entry which is preliminary data.</text>
</comment>
<dbReference type="Gene3D" id="3.90.550.10">
    <property type="entry name" value="Spore Coat Polysaccharide Biosynthesis Protein SpsA, Chain A"/>
    <property type="match status" value="1"/>
</dbReference>
<keyword evidence="2" id="KW-0808">Transferase</keyword>
<gene>
    <name evidence="2" type="ORF">RFF62_03925</name>
</gene>
<feature type="domain" description="Glycosyltransferase 2-like" evidence="1">
    <location>
        <begin position="3"/>
        <end position="133"/>
    </location>
</feature>
<evidence type="ECO:0000259" key="1">
    <source>
        <dbReference type="Pfam" id="PF00535"/>
    </source>
</evidence>
<dbReference type="RefSeq" id="WP_308938108.1">
    <property type="nucleotide sequence ID" value="NZ_JAVIBQ010000011.1"/>
</dbReference>
<dbReference type="EMBL" id="JAVIBX010000010">
    <property type="protein sequence ID" value="MDQ8832937.1"/>
    <property type="molecule type" value="Genomic_DNA"/>
</dbReference>
<keyword evidence="3" id="KW-1185">Reference proteome</keyword>
<evidence type="ECO:0000313" key="3">
    <source>
        <dbReference type="Proteomes" id="UP001228446"/>
    </source>
</evidence>
<name>A0ABU1B3E6_9STRE</name>
<dbReference type="InterPro" id="IPR029044">
    <property type="entry name" value="Nucleotide-diphossugar_trans"/>
</dbReference>
<dbReference type="Proteomes" id="UP001228446">
    <property type="component" value="Unassembled WGS sequence"/>
</dbReference>
<sequence length="315" mass="37286">MITVLMATYNGSSFIVKQLESIRKQTVRANRVIILDDCSTDNTFEIVNKFIEQYSLTNWTNCRNTFNKGHYQTFIELTTMVEEGYVFFSDQDDIWDNNKIEIMIKELIKSDVSMVFCKSRFINECDEVISKPAITGEHHSFSVKRLLQAWPSGYQTAFKAEVLKTIITNRYHKHPYFQFHDVLFGMLSGIFGNVIEVDEILDSHRLHLNNVTLSSKSVSFHNTLENRLDYYIKMYKRYEFVNHVSQMFGVDEAEKVSKSYGELYKSRISFIEKRNIKSIREIYRLRHYYNGYRAFISDIIYALRLNSLFSRLIRR</sequence>
<reference evidence="2 3" key="1">
    <citation type="submission" date="2023-08" db="EMBL/GenBank/DDBJ databases">
        <title>Streptococcus ruminantium-associated sheep mastitis outbreak detected in Italy is distinct from bovine isolates.</title>
        <authorList>
            <person name="Rosa M.N."/>
            <person name="Vezina B."/>
            <person name="Tola S."/>
        </authorList>
    </citation>
    <scope>NUCLEOTIDE SEQUENCE [LARGE SCALE GENOMIC DNA]</scope>
    <source>
        <strain evidence="2 3">OM6730</strain>
    </source>
</reference>
<dbReference type="EC" id="2.4.-.-" evidence="2"/>
<dbReference type="PANTHER" id="PTHR22916:SF3">
    <property type="entry name" value="UDP-GLCNAC:BETAGAL BETA-1,3-N-ACETYLGLUCOSAMINYLTRANSFERASE-LIKE PROTEIN 1"/>
    <property type="match status" value="1"/>
</dbReference>